<protein>
    <submittedName>
        <fullName evidence="1">Uncharacterized protein</fullName>
    </submittedName>
</protein>
<comment type="caution">
    <text evidence="1">The sequence shown here is derived from an EMBL/GenBank/DDBJ whole genome shotgun (WGS) entry which is preliminary data.</text>
</comment>
<evidence type="ECO:0000313" key="2">
    <source>
        <dbReference type="Proteomes" id="UP000602510"/>
    </source>
</evidence>
<gene>
    <name evidence="1" type="ORF">GN244_ATG18860</name>
</gene>
<sequence>MCEAESCSMLPANDVLVGRLRRTWKDGVATYMQSEAQNDGGKHLNVALSTNVQCGDASYDNQMSCYYFAARGWQKQNLD</sequence>
<dbReference type="Proteomes" id="UP000602510">
    <property type="component" value="Unassembled WGS sequence"/>
</dbReference>
<dbReference type="EMBL" id="WSZM01000817">
    <property type="protein sequence ID" value="KAF4029420.1"/>
    <property type="molecule type" value="Genomic_DNA"/>
</dbReference>
<evidence type="ECO:0000313" key="1">
    <source>
        <dbReference type="EMBL" id="KAF4029420.1"/>
    </source>
</evidence>
<keyword evidence="2" id="KW-1185">Reference proteome</keyword>
<name>A0A833WDD6_PHYIN</name>
<dbReference type="AlphaFoldDB" id="A0A833WDD6"/>
<accession>A0A833WDD6</accession>
<reference evidence="1" key="1">
    <citation type="submission" date="2020-04" db="EMBL/GenBank/DDBJ databases">
        <title>Hybrid Assembly of Korean Phytophthora infestans isolates.</title>
        <authorList>
            <person name="Prokchorchik M."/>
            <person name="Lee Y."/>
            <person name="Seo J."/>
            <person name="Cho J.-H."/>
            <person name="Park Y.-E."/>
            <person name="Jang D.-C."/>
            <person name="Im J.-S."/>
            <person name="Choi J.-G."/>
            <person name="Park H.-J."/>
            <person name="Lee G.-B."/>
            <person name="Lee Y.-G."/>
            <person name="Hong S.-Y."/>
            <person name="Cho K."/>
            <person name="Sohn K.H."/>
        </authorList>
    </citation>
    <scope>NUCLEOTIDE SEQUENCE</scope>
    <source>
        <strain evidence="1">KR_1_A1</strain>
    </source>
</reference>
<proteinExistence type="predicted"/>
<organism evidence="1 2">
    <name type="scientific">Phytophthora infestans</name>
    <name type="common">Potato late blight agent</name>
    <name type="synonym">Botrytis infestans</name>
    <dbReference type="NCBI Taxonomy" id="4787"/>
    <lineage>
        <taxon>Eukaryota</taxon>
        <taxon>Sar</taxon>
        <taxon>Stramenopiles</taxon>
        <taxon>Oomycota</taxon>
        <taxon>Peronosporomycetes</taxon>
        <taxon>Peronosporales</taxon>
        <taxon>Peronosporaceae</taxon>
        <taxon>Phytophthora</taxon>
    </lineage>
</organism>